<dbReference type="Gene3D" id="3.60.40.10">
    <property type="entry name" value="PPM-type phosphatase domain"/>
    <property type="match status" value="1"/>
</dbReference>
<feature type="compositionally biased region" description="Basic and acidic residues" evidence="12">
    <location>
        <begin position="150"/>
        <end position="163"/>
    </location>
</feature>
<dbReference type="OrthoDB" id="2021138at2759"/>
<evidence type="ECO:0000256" key="1">
    <source>
        <dbReference type="ARBA" id="ARBA00005381"/>
    </source>
</evidence>
<evidence type="ECO:0000256" key="9">
    <source>
        <dbReference type="ARBA" id="ARBA00023239"/>
    </source>
</evidence>
<dbReference type="RefSeq" id="XP_002172508.1">
    <property type="nucleotide sequence ID" value="XM_002172472.2"/>
</dbReference>
<dbReference type="Pfam" id="PF23010">
    <property type="entry name" value="RA_3"/>
    <property type="match status" value="1"/>
</dbReference>
<dbReference type="PANTHER" id="PTHR48004:SF59">
    <property type="entry name" value="LEUCINE-RICH REPEAT-CONTAINING N-TERMINAL PLANT-TYPE DOMAIN-CONTAINING PROTEIN"/>
    <property type="match status" value="1"/>
</dbReference>
<feature type="region of interest" description="Disordered" evidence="12">
    <location>
        <begin position="51"/>
        <end position="188"/>
    </location>
</feature>
<dbReference type="Pfam" id="PF00211">
    <property type="entry name" value="Guanylate_cyc"/>
    <property type="match status" value="1"/>
</dbReference>
<keyword evidence="9" id="KW-0456">Lyase</keyword>
<dbReference type="Pfam" id="PF00481">
    <property type="entry name" value="PP2C"/>
    <property type="match status" value="1"/>
</dbReference>
<dbReference type="Pfam" id="PF13855">
    <property type="entry name" value="LRR_8"/>
    <property type="match status" value="4"/>
</dbReference>
<evidence type="ECO:0000256" key="5">
    <source>
        <dbReference type="ARBA" id="ARBA00022723"/>
    </source>
</evidence>
<feature type="compositionally biased region" description="Polar residues" evidence="12">
    <location>
        <begin position="168"/>
        <end position="186"/>
    </location>
</feature>
<feature type="domain" description="Ras-associating" evidence="14">
    <location>
        <begin position="276"/>
        <end position="360"/>
    </location>
</feature>
<dbReference type="GO" id="GO:0000122">
    <property type="term" value="P:negative regulation of transcription by RNA polymerase II"/>
    <property type="evidence" value="ECO:0007669"/>
    <property type="project" value="EnsemblFungi"/>
</dbReference>
<evidence type="ECO:0000256" key="8">
    <source>
        <dbReference type="ARBA" id="ARBA00022998"/>
    </source>
</evidence>
<dbReference type="HOGENOM" id="CLU_000430_4_1_1"/>
<comment type="similarity">
    <text evidence="1">Belongs to the adenylyl cyclase class-3 family.</text>
</comment>
<evidence type="ECO:0000259" key="14">
    <source>
        <dbReference type="PROSITE" id="PS50200"/>
    </source>
</evidence>
<proteinExistence type="inferred from homology"/>
<dbReference type="InterPro" id="IPR000159">
    <property type="entry name" value="RA_dom"/>
</dbReference>
<feature type="compositionally biased region" description="Low complexity" evidence="12">
    <location>
        <begin position="96"/>
        <end position="114"/>
    </location>
</feature>
<dbReference type="GO" id="GO:0010515">
    <property type="term" value="P:negative regulation of induction of conjugation with cellular fusion"/>
    <property type="evidence" value="ECO:0007669"/>
    <property type="project" value="EnsemblFungi"/>
</dbReference>
<feature type="compositionally biased region" description="Polar residues" evidence="12">
    <location>
        <begin position="117"/>
        <end position="128"/>
    </location>
</feature>
<evidence type="ECO:0000256" key="4">
    <source>
        <dbReference type="ARBA" id="ARBA00022614"/>
    </source>
</evidence>
<organism evidence="16 18">
    <name type="scientific">Schizosaccharomyces japonicus (strain yFS275 / FY16936)</name>
    <name type="common">Fission yeast</name>
    <dbReference type="NCBI Taxonomy" id="402676"/>
    <lineage>
        <taxon>Eukaryota</taxon>
        <taxon>Fungi</taxon>
        <taxon>Dikarya</taxon>
        <taxon>Ascomycota</taxon>
        <taxon>Taphrinomycotina</taxon>
        <taxon>Schizosaccharomycetes</taxon>
        <taxon>Schizosaccharomycetales</taxon>
        <taxon>Schizosaccharomycetaceae</taxon>
        <taxon>Schizosaccharomyces</taxon>
    </lineage>
</organism>
<dbReference type="GeneID" id="7048404"/>
<dbReference type="VEuPathDB" id="FungiDB:SJAG_01254"/>
<keyword evidence="7" id="KW-0460">Magnesium</keyword>
<dbReference type="InterPro" id="IPR032675">
    <property type="entry name" value="LRR_dom_sf"/>
</dbReference>
<evidence type="ECO:0000256" key="7">
    <source>
        <dbReference type="ARBA" id="ARBA00022842"/>
    </source>
</evidence>
<evidence type="ECO:0000259" key="13">
    <source>
        <dbReference type="PROSITE" id="PS50125"/>
    </source>
</evidence>
<dbReference type="InterPro" id="IPR029787">
    <property type="entry name" value="Nucleotide_cyclase"/>
</dbReference>
<dbReference type="OMA" id="QQVGYEE"/>
<dbReference type="JaponicusDB" id="SJAG_01254">
    <property type="gene designation" value="cyr1"/>
</dbReference>
<evidence type="ECO:0000259" key="15">
    <source>
        <dbReference type="PROSITE" id="PS51746"/>
    </source>
</evidence>
<protein>
    <recommendedName>
        <fullName evidence="3">Adenylate cyclase</fullName>
        <ecNumber evidence="2">4.6.1.1</ecNumber>
    </recommendedName>
    <alternativeName>
        <fullName evidence="10">ATP pyrophosphate-lyase</fullName>
    </alternativeName>
    <alternativeName>
        <fullName evidence="11">Adenylyl cyclase</fullName>
    </alternativeName>
</protein>
<dbReference type="GO" id="GO:0035556">
    <property type="term" value="P:intracellular signal transduction"/>
    <property type="evidence" value="ECO:0007669"/>
    <property type="project" value="InterPro"/>
</dbReference>
<feature type="compositionally biased region" description="Polar residues" evidence="12">
    <location>
        <begin position="52"/>
        <end position="65"/>
    </location>
</feature>
<reference evidence="16 18" key="1">
    <citation type="journal article" date="2011" name="Science">
        <title>Comparative functional genomics of the fission yeasts.</title>
        <authorList>
            <person name="Rhind N."/>
            <person name="Chen Z."/>
            <person name="Yassour M."/>
            <person name="Thompson D.A."/>
            <person name="Haas B.J."/>
            <person name="Habib N."/>
            <person name="Wapinski I."/>
            <person name="Roy S."/>
            <person name="Lin M.F."/>
            <person name="Heiman D.I."/>
            <person name="Young S.K."/>
            <person name="Furuya K."/>
            <person name="Guo Y."/>
            <person name="Pidoux A."/>
            <person name="Chen H.M."/>
            <person name="Robbertse B."/>
            <person name="Goldberg J.M."/>
            <person name="Aoki K."/>
            <person name="Bayne E.H."/>
            <person name="Berlin A.M."/>
            <person name="Desjardins C.A."/>
            <person name="Dobbs E."/>
            <person name="Dukaj L."/>
            <person name="Fan L."/>
            <person name="FitzGerald M.G."/>
            <person name="French C."/>
            <person name="Gujja S."/>
            <person name="Hansen K."/>
            <person name="Keifenheim D."/>
            <person name="Levin J.Z."/>
            <person name="Mosher R.A."/>
            <person name="Mueller C.A."/>
            <person name="Pfiffner J."/>
            <person name="Priest M."/>
            <person name="Russ C."/>
            <person name="Smialowska A."/>
            <person name="Swoboda P."/>
            <person name="Sykes S.M."/>
            <person name="Vaughn M."/>
            <person name="Vengrova S."/>
            <person name="Yoder R."/>
            <person name="Zeng Q."/>
            <person name="Allshire R."/>
            <person name="Baulcombe D."/>
            <person name="Birren B.W."/>
            <person name="Brown W."/>
            <person name="Ekwall K."/>
            <person name="Kellis M."/>
            <person name="Leatherwood J."/>
            <person name="Levin H."/>
            <person name="Margalit H."/>
            <person name="Martienssen R."/>
            <person name="Nieduszynski C.A."/>
            <person name="Spatafora J.W."/>
            <person name="Friedman N."/>
            <person name="Dalgaard J.Z."/>
            <person name="Baumann P."/>
            <person name="Niki H."/>
            <person name="Regev A."/>
            <person name="Nusbaum C."/>
        </authorList>
    </citation>
    <scope>NUCLEOTIDE SEQUENCE [LARGE SCALE GENOMIC DNA]</scope>
    <source>
        <strain evidence="18">yFS275 / FY16936</strain>
    </source>
</reference>
<evidence type="ECO:0000313" key="16">
    <source>
        <dbReference type="EMBL" id="EEB06215.1"/>
    </source>
</evidence>
<dbReference type="PROSITE" id="PS50200">
    <property type="entry name" value="RA"/>
    <property type="match status" value="1"/>
</dbReference>
<dbReference type="InterPro" id="IPR052941">
    <property type="entry name" value="StomDev_PlantInt_Reg"/>
</dbReference>
<dbReference type="GO" id="GO:0010619">
    <property type="term" value="P:adenylate cyclase-activating glucose-activated G protein-coupled receptor signaling pathway"/>
    <property type="evidence" value="ECO:0007669"/>
    <property type="project" value="EnsemblFungi"/>
</dbReference>
<dbReference type="SMART" id="SM00364">
    <property type="entry name" value="LRR_BAC"/>
    <property type="match status" value="7"/>
</dbReference>
<dbReference type="InterPro" id="IPR001932">
    <property type="entry name" value="PPM-type_phosphatase-like_dom"/>
</dbReference>
<dbReference type="PROSITE" id="PS51746">
    <property type="entry name" value="PPM_2"/>
    <property type="match status" value="1"/>
</dbReference>
<dbReference type="InterPro" id="IPR001054">
    <property type="entry name" value="A/G_cyclase"/>
</dbReference>
<dbReference type="GO" id="GO:0005737">
    <property type="term" value="C:cytoplasm"/>
    <property type="evidence" value="ECO:0000318"/>
    <property type="project" value="GO_Central"/>
</dbReference>
<keyword evidence="18" id="KW-1185">Reference proteome</keyword>
<feature type="compositionally biased region" description="Polar residues" evidence="12">
    <location>
        <begin position="1"/>
        <end position="10"/>
    </location>
</feature>
<evidence type="ECO:0000313" key="17">
    <source>
        <dbReference type="JaponicusDB" id="SJAG_01254"/>
    </source>
</evidence>
<keyword evidence="6" id="KW-0677">Repeat</keyword>
<dbReference type="InterPro" id="IPR055071">
    <property type="entry name" value="RA_PHLPP-like"/>
</dbReference>
<dbReference type="InterPro" id="IPR036457">
    <property type="entry name" value="PPM-type-like_dom_sf"/>
</dbReference>
<dbReference type="eggNOG" id="KOG0618">
    <property type="taxonomic scope" value="Eukaryota"/>
</dbReference>
<dbReference type="GO" id="GO:0030145">
    <property type="term" value="F:manganese ion binding"/>
    <property type="evidence" value="ECO:0007669"/>
    <property type="project" value="EnsemblFungi"/>
</dbReference>
<accession>B6K065</accession>
<keyword evidence="8" id="KW-0115">cAMP biosynthesis</keyword>
<dbReference type="InterPro" id="IPR001611">
    <property type="entry name" value="Leu-rich_rpt"/>
</dbReference>
<evidence type="ECO:0000256" key="2">
    <source>
        <dbReference type="ARBA" id="ARBA00012201"/>
    </source>
</evidence>
<feature type="domain" description="PPM-type phosphatase" evidence="15">
    <location>
        <begin position="982"/>
        <end position="1262"/>
    </location>
</feature>
<dbReference type="PANTHER" id="PTHR48004">
    <property type="entry name" value="OS01G0149700 PROTEIN"/>
    <property type="match status" value="1"/>
</dbReference>
<dbReference type="SMART" id="SM00314">
    <property type="entry name" value="RA"/>
    <property type="match status" value="1"/>
</dbReference>
<dbReference type="SUPFAM" id="SSF81606">
    <property type="entry name" value="PP2C-like"/>
    <property type="match status" value="1"/>
</dbReference>
<dbReference type="PROSITE" id="PS51450">
    <property type="entry name" value="LRR"/>
    <property type="match status" value="3"/>
</dbReference>
<evidence type="ECO:0000256" key="12">
    <source>
        <dbReference type="SAM" id="MobiDB-lite"/>
    </source>
</evidence>
<dbReference type="CDD" id="cd07302">
    <property type="entry name" value="CHD"/>
    <property type="match status" value="1"/>
</dbReference>
<dbReference type="PROSITE" id="PS50125">
    <property type="entry name" value="GUANYLATE_CYCLASE_2"/>
    <property type="match status" value="1"/>
</dbReference>
<dbReference type="SUPFAM" id="SSF52058">
    <property type="entry name" value="L domain-like"/>
    <property type="match status" value="2"/>
</dbReference>
<keyword evidence="4" id="KW-0433">Leucine-rich repeat</keyword>
<dbReference type="EMBL" id="KE651168">
    <property type="protein sequence ID" value="EEB06215.1"/>
    <property type="molecule type" value="Genomic_DNA"/>
</dbReference>
<dbReference type="SMART" id="SM00044">
    <property type="entry name" value="CYCc"/>
    <property type="match status" value="1"/>
</dbReference>
<evidence type="ECO:0000313" key="18">
    <source>
        <dbReference type="Proteomes" id="UP000001744"/>
    </source>
</evidence>
<gene>
    <name evidence="17" type="primary">cyr1</name>
    <name evidence="16" type="ORF">SJAG_01254</name>
</gene>
<dbReference type="GO" id="GO:0004016">
    <property type="term" value="F:adenylate cyclase activity"/>
    <property type="evidence" value="ECO:0007669"/>
    <property type="project" value="UniProtKB-EC"/>
</dbReference>
<feature type="domain" description="Guanylate cyclase" evidence="13">
    <location>
        <begin position="1319"/>
        <end position="1456"/>
    </location>
</feature>
<dbReference type="SUPFAM" id="SSF55073">
    <property type="entry name" value="Nucleotide cyclase"/>
    <property type="match status" value="1"/>
</dbReference>
<evidence type="ECO:0000256" key="10">
    <source>
        <dbReference type="ARBA" id="ARBA00032597"/>
    </source>
</evidence>
<dbReference type="SMART" id="SM00365">
    <property type="entry name" value="LRR_SD22"/>
    <property type="match status" value="2"/>
</dbReference>
<dbReference type="STRING" id="402676.B6K065"/>
<evidence type="ECO:0000256" key="3">
    <source>
        <dbReference type="ARBA" id="ARBA00021420"/>
    </source>
</evidence>
<keyword evidence="5" id="KW-0479">Metal-binding</keyword>
<dbReference type="SMART" id="SM00332">
    <property type="entry name" value="PP2Cc"/>
    <property type="match status" value="1"/>
</dbReference>
<dbReference type="CDD" id="cd00143">
    <property type="entry name" value="PP2Cc"/>
    <property type="match status" value="1"/>
</dbReference>
<dbReference type="Proteomes" id="UP000001744">
    <property type="component" value="Unassembled WGS sequence"/>
</dbReference>
<dbReference type="EC" id="4.6.1.1" evidence="2"/>
<feature type="region of interest" description="Disordered" evidence="12">
    <location>
        <begin position="1"/>
        <end position="37"/>
    </location>
</feature>
<dbReference type="InterPro" id="IPR003591">
    <property type="entry name" value="Leu-rich_rpt_typical-subtyp"/>
</dbReference>
<evidence type="ECO:0000256" key="6">
    <source>
        <dbReference type="ARBA" id="ARBA00022737"/>
    </source>
</evidence>
<evidence type="ECO:0000256" key="11">
    <source>
        <dbReference type="ARBA" id="ARBA00032637"/>
    </source>
</evidence>
<dbReference type="Gene3D" id="3.30.70.1230">
    <property type="entry name" value="Nucleotide cyclase"/>
    <property type="match status" value="1"/>
</dbReference>
<dbReference type="SMART" id="SM00369">
    <property type="entry name" value="LRR_TYP"/>
    <property type="match status" value="9"/>
</dbReference>
<sequence length="1674" mass="189342">MFSPPSSSFKTGIPWLDVSDSEDESGDEHMNPSGFFGKSYSDLSPNYEAFSPLTTPKSVKNSVSQGRVPASSHDNDSDDYFYSRSPRAVSPTGKQSSDFSRQSSFASSSSLGKSPVSEHSANGFSFKNLSFDHNIPMDSSSSTEEIETSEPDRQGEYSDREAQKLFSEGTSTPAQTDGSQTPTSNWVYGDASDLSGIHGRGSYDDSSLGTDSLLGDTDSLKNLMSIPNHNHTTAENIPSDEYWEPPESWGTIKPYDQSHEFTPHVYTKPKEPEDTQPFQLRIYRADKSVVSFTCPMNIRAHEVIRIVAQRFFLPYPAPYYLLLVFFNRERILLPDERPCYIYKNFLKDFGYDFNYRDSPETNDDFGIARFVFTTMDIGASLGKKVPRFTSYENIDVSGLNLEVLPVKLHRHAAEIRKLNVADNLSLKIPNDFLEACTNLEVLNLSGNMRLPEGKSIVSLKKLKVLNISLNDLYEVNPELLAETKATNLRKLYCSSNKLFFLPYPLLYLSRLTYLDLSFNNFTTVPISLVEITTLQHLDMSYNYLLYIPPEIKRLKELKTFYFQFNSVYGVLPEEFGSLNKLETIDLRNNKISDISSLSGCSRLKQIFASGNPISQHESSLSNAVRLDLSHCPMTIFDVPTSETTPLRYLDLSYGKIVTINPSTIQCWSQLEYLNLSYNHFNALPGVFSEMINLKRLLCTNCEISEISPDIGKLKHLELLDLHSNNLKHVPEEIWMIPSLTEVNLSSNILEQILLPAPKPTERAVHRLRLVRTLSGRSLSGSDFDQHSIPPVRELLLVDNRLSDTCFATLRKFKHLRLLNLSYNYITEIPKGFAEKLSNLQRFYISGNRLSKLPIVELQRLNLELLYVNSNRLTQMIFEDTPFPSLLALDLSNNNLQTVNVGRDTQASTTRVYTKLRYFNLSGNPWLAPFKRRREHQRKELINVLNKIRVLSLLDIEENVFTSTTDILNRIVRTGNTEDKLLSYGVCDSFGTNMDALSSVELVIKEFLGPMSSLYCVLDSGSPTESAAKVLRFVYDNLPQCLAEELSNHYSSTEWIFRAIKNAFLNLNKLLALAFYDDLHSKGGEIDQGPKRYVKKGYFFDKSCVDYGCSVILVYLRDTRAFIANAGTAEAIISKRTDSEPTAISKPHSSNDPMEIRRVIDQGQGSSSNVEFIRKYEVTRGVGYLSQVPFVISDPFITVENLSELNDFIVLANSNLWKVLSTHALIDIVRSNYRSPMLSASKVRDFALAYNSKEPFTVVVIDLKRRFGTQTPVIPKLGERGTMKEEEEAALNLQALHNLPDDSALARLSKEVSPPRGCIAMVFTDIKNSTQLWERHPVAMRSAIKTHNTIMRRQLRATGGYEVKTEGDAFMVCFQTVPAALLWCFSVQLQLLSADWPKEIVESIHGREILGERNEPLYRGLSVRIGVNWGVTVSEMDPITRRMDYYGPMVNRTARIVAVADGGQIAISNDVVNALQQLDSENAPSERSYETEMELRSLKQMGYVVHYMGEYKLKGLENPERISLIYPLALEGRLERILKKSSSGVQTSFDKGIVNRPRSRSNSLRPIIGRLSESRSVSEDYRRRSVSSLRGETFSDPNLRFPAGIFDNSLYQHLLELCERLEDSAALLHGYPEAPECSIGLAAPETIGEEFAMLYRLTLRIENTIYCLRKMLRNI</sequence>
<dbReference type="Gene3D" id="3.80.10.10">
    <property type="entry name" value="Ribonuclease Inhibitor"/>
    <property type="match status" value="4"/>
</dbReference>
<name>B6K065_SCHJY</name>
<dbReference type="GO" id="GO:0006171">
    <property type="term" value="P:cAMP biosynthetic process"/>
    <property type="evidence" value="ECO:0007669"/>
    <property type="project" value="UniProtKB-KW"/>
</dbReference>